<feature type="transmembrane region" description="Helical" evidence="1">
    <location>
        <begin position="124"/>
        <end position="141"/>
    </location>
</feature>
<feature type="transmembrane region" description="Helical" evidence="1">
    <location>
        <begin position="70"/>
        <end position="93"/>
    </location>
</feature>
<protein>
    <recommendedName>
        <fullName evidence="4">Integral membrane protein</fullName>
    </recommendedName>
</protein>
<dbReference type="Proteomes" id="UP000238164">
    <property type="component" value="Chromosome 1"/>
</dbReference>
<feature type="transmembrane region" description="Helical" evidence="1">
    <location>
        <begin position="153"/>
        <end position="175"/>
    </location>
</feature>
<dbReference type="AlphaFoldDB" id="A0A2N9JJ68"/>
<evidence type="ECO:0000313" key="3">
    <source>
        <dbReference type="Proteomes" id="UP000238164"/>
    </source>
</evidence>
<reference evidence="2 3" key="1">
    <citation type="submission" date="2018-02" db="EMBL/GenBank/DDBJ databases">
        <authorList>
            <person name="Cohen D.B."/>
            <person name="Kent A.D."/>
        </authorList>
    </citation>
    <scope>NUCLEOTIDE SEQUENCE [LARGE SCALE GENOMIC DNA]</scope>
    <source>
        <strain evidence="2">1</strain>
    </source>
</reference>
<feature type="transmembrane region" description="Helical" evidence="1">
    <location>
        <begin position="100"/>
        <end position="118"/>
    </location>
</feature>
<dbReference type="OrthoDB" id="3697173at2"/>
<accession>A0A2N9JJ68</accession>
<dbReference type="EMBL" id="LT985188">
    <property type="protein sequence ID" value="SPD87612.1"/>
    <property type="molecule type" value="Genomic_DNA"/>
</dbReference>
<sequence>MLTDFVRDHAFTIAWFGLMTMVWLGWAQEDPPERLRLPLGVGSGLGLVLTGLFVYPVVTHWRTDSALTGQYAWFGVLVGLEVLAAAIGCVVLWRRGASRWMAWWVALVVAVHFLGLAVMLRDPAVAALGVLQAVALFVLVPRLRAGQTTSSRLVGPVMGLSLLLFAAASAVVFVVRHGAPWA</sequence>
<name>A0A2N9JJ68_9ACTN</name>
<evidence type="ECO:0000256" key="1">
    <source>
        <dbReference type="SAM" id="Phobius"/>
    </source>
</evidence>
<keyword evidence="3" id="KW-1185">Reference proteome</keyword>
<feature type="transmembrane region" description="Helical" evidence="1">
    <location>
        <begin position="39"/>
        <end position="58"/>
    </location>
</feature>
<keyword evidence="1" id="KW-0472">Membrane</keyword>
<feature type="transmembrane region" description="Helical" evidence="1">
    <location>
        <begin position="6"/>
        <end position="27"/>
    </location>
</feature>
<proteinExistence type="predicted"/>
<dbReference type="KEGG" id="mgg:MPLG2_2582"/>
<organism evidence="2 3">
    <name type="scientific">Micropruina glycogenica</name>
    <dbReference type="NCBI Taxonomy" id="75385"/>
    <lineage>
        <taxon>Bacteria</taxon>
        <taxon>Bacillati</taxon>
        <taxon>Actinomycetota</taxon>
        <taxon>Actinomycetes</taxon>
        <taxon>Propionibacteriales</taxon>
        <taxon>Nocardioidaceae</taxon>
        <taxon>Micropruina</taxon>
    </lineage>
</organism>
<keyword evidence="1" id="KW-0812">Transmembrane</keyword>
<evidence type="ECO:0008006" key="4">
    <source>
        <dbReference type="Google" id="ProtNLM"/>
    </source>
</evidence>
<gene>
    <name evidence="2" type="ORF">MPLG2_2582</name>
</gene>
<evidence type="ECO:0000313" key="2">
    <source>
        <dbReference type="EMBL" id="SPD87612.1"/>
    </source>
</evidence>
<dbReference type="RefSeq" id="WP_105186307.1">
    <property type="nucleotide sequence ID" value="NZ_BAAAGO010000031.1"/>
</dbReference>
<keyword evidence="1" id="KW-1133">Transmembrane helix</keyword>